<keyword evidence="3" id="KW-1185">Reference proteome</keyword>
<dbReference type="Proteomes" id="UP001284601">
    <property type="component" value="Unassembled WGS sequence"/>
</dbReference>
<comment type="caution">
    <text evidence="2">The sequence shown here is derived from an EMBL/GenBank/DDBJ whole genome shotgun (WGS) entry which is preliminary data.</text>
</comment>
<dbReference type="RefSeq" id="WP_318601105.1">
    <property type="nucleotide sequence ID" value="NZ_JAWSTH010000153.1"/>
</dbReference>
<reference evidence="3" key="1">
    <citation type="submission" date="2023-07" db="EMBL/GenBank/DDBJ databases">
        <title>Conexibacter stalactiti sp. nov., isolated from stalactites in a lava cave and emended description of the genus Conexibacter.</title>
        <authorList>
            <person name="Lee S.D."/>
        </authorList>
    </citation>
    <scope>NUCLEOTIDE SEQUENCE [LARGE SCALE GENOMIC DNA]</scope>
    <source>
        <strain evidence="3">KCTC 39840</strain>
    </source>
</reference>
<keyword evidence="1" id="KW-1133">Transmembrane helix</keyword>
<name>A0ABU4HZ24_9ACTN</name>
<evidence type="ECO:0000313" key="2">
    <source>
        <dbReference type="EMBL" id="MDW5598576.1"/>
    </source>
</evidence>
<evidence type="ECO:0000256" key="1">
    <source>
        <dbReference type="SAM" id="Phobius"/>
    </source>
</evidence>
<feature type="transmembrane region" description="Helical" evidence="1">
    <location>
        <begin position="54"/>
        <end position="75"/>
    </location>
</feature>
<organism evidence="2 3">
    <name type="scientific">Conexibacter stalactiti</name>
    <dbReference type="NCBI Taxonomy" id="1940611"/>
    <lineage>
        <taxon>Bacteria</taxon>
        <taxon>Bacillati</taxon>
        <taxon>Actinomycetota</taxon>
        <taxon>Thermoleophilia</taxon>
        <taxon>Solirubrobacterales</taxon>
        <taxon>Conexibacteraceae</taxon>
        <taxon>Conexibacter</taxon>
    </lineage>
</organism>
<dbReference type="InterPro" id="IPR013901">
    <property type="entry name" value="Anthrone_oxy"/>
</dbReference>
<feature type="transmembrane region" description="Helical" evidence="1">
    <location>
        <begin position="87"/>
        <end position="106"/>
    </location>
</feature>
<keyword evidence="1" id="KW-0812">Transmembrane</keyword>
<dbReference type="Pfam" id="PF08592">
    <property type="entry name" value="Anthrone_oxy"/>
    <property type="match status" value="1"/>
</dbReference>
<keyword evidence="1" id="KW-0472">Membrane</keyword>
<proteinExistence type="predicted"/>
<reference evidence="2 3" key="2">
    <citation type="submission" date="2023-10" db="EMBL/GenBank/DDBJ databases">
        <authorList>
            <person name="Han X.F."/>
        </authorList>
    </citation>
    <scope>NUCLEOTIDE SEQUENCE [LARGE SCALE GENOMIC DNA]</scope>
    <source>
        <strain evidence="2 3">KCTC 39840</strain>
    </source>
</reference>
<evidence type="ECO:0000313" key="3">
    <source>
        <dbReference type="Proteomes" id="UP001284601"/>
    </source>
</evidence>
<dbReference type="EMBL" id="JAWSTH010000153">
    <property type="protein sequence ID" value="MDW5598576.1"/>
    <property type="molecule type" value="Genomic_DNA"/>
</dbReference>
<gene>
    <name evidence="2" type="ORF">R7226_29720</name>
</gene>
<feature type="transmembrane region" description="Helical" evidence="1">
    <location>
        <begin position="12"/>
        <end position="34"/>
    </location>
</feature>
<sequence>MSAPLQGVTLASALACGLVAGVFFAFSTFVMRAFDQLPGTQGLSAMQQINRTVITPLFMLALGGAALACLALAVVGAVRWGKPGSPWLLAGGLTYVIGTFGVTGAFNVPLNDRLERVDPRAADAAARWASYSSEWTAWNHLRTVAGLVAAALLTVALISGD</sequence>
<protein>
    <submittedName>
        <fullName evidence="2">Anthrone oxygenase family protein</fullName>
    </submittedName>
</protein>
<accession>A0ABU4HZ24</accession>
<feature type="transmembrane region" description="Helical" evidence="1">
    <location>
        <begin position="140"/>
        <end position="158"/>
    </location>
</feature>